<sequence length="396" mass="41381">MTTAAILALFAGVLAWPVPRLLARAHWPSRCPRSAIVLWQAIGLAGGVSALLAVIAFTFAPLSTDLPLGVLDHADHVAAGDPLAGLGWINVIGLGVASALAARLFGVLALSTAQTLRHRRHHRHLVDLAGQDHGEHDATAASSARPGDAGDGGCQPPDGLPACAGEIHRRGRLRVLDHPVAVAYCLPGVRHTRVVVSRGLLAALAQDELESVLAHEEAHARGRHDLVIQPFVAWQQTFPFLPPARDATAAVSLLVEMLADDAAARRTSCRTLARALARLGVARFPVPAGAVGITGVSHGRAIRSLRTSGYGRVLRARAGSARRWPGGGLNDQGGRDGAAGHLAAQPARSSPIHAPVIARISRLLEPTRRAPLWAHVAIYLTAAAICAFPAAVLLAT</sequence>
<feature type="transmembrane region" description="Helical" evidence="8">
    <location>
        <begin position="35"/>
        <end position="60"/>
    </location>
</feature>
<comment type="cofactor">
    <cofactor evidence="6">
        <name>Zn(2+)</name>
        <dbReference type="ChEBI" id="CHEBI:29105"/>
    </cofactor>
    <text evidence="6">Binds 1 zinc ion per subunit.</text>
</comment>
<dbReference type="InterPro" id="IPR052173">
    <property type="entry name" value="Beta-lactam_resp_regulator"/>
</dbReference>
<keyword evidence="4 6" id="KW-0862">Zinc</keyword>
<dbReference type="Pfam" id="PF01435">
    <property type="entry name" value="Peptidase_M48"/>
    <property type="match status" value="1"/>
</dbReference>
<dbReference type="GO" id="GO:0004222">
    <property type="term" value="F:metalloendopeptidase activity"/>
    <property type="evidence" value="ECO:0007669"/>
    <property type="project" value="InterPro"/>
</dbReference>
<protein>
    <submittedName>
        <fullName evidence="10">Peptidase M48 Ste24p</fullName>
    </submittedName>
</protein>
<evidence type="ECO:0000256" key="2">
    <source>
        <dbReference type="ARBA" id="ARBA00022723"/>
    </source>
</evidence>
<feature type="region of interest" description="Disordered" evidence="7">
    <location>
        <begin position="130"/>
        <end position="156"/>
    </location>
</feature>
<dbReference type="GO" id="GO:0046872">
    <property type="term" value="F:metal ion binding"/>
    <property type="evidence" value="ECO:0007669"/>
    <property type="project" value="UniProtKB-KW"/>
</dbReference>
<dbReference type="EMBL" id="CP002801">
    <property type="protein sequence ID" value="AEH08099.1"/>
    <property type="molecule type" value="Genomic_DNA"/>
</dbReference>
<feature type="domain" description="Peptidase M48" evidence="9">
    <location>
        <begin position="174"/>
        <end position="227"/>
    </location>
</feature>
<dbReference type="CDD" id="cd07326">
    <property type="entry name" value="M56_BlaR1_MecR1_like"/>
    <property type="match status" value="1"/>
</dbReference>
<feature type="transmembrane region" description="Helical" evidence="8">
    <location>
        <begin position="372"/>
        <end position="395"/>
    </location>
</feature>
<comment type="similarity">
    <text evidence="6">Belongs to the peptidase M48 family.</text>
</comment>
<dbReference type="eggNOG" id="COG0501">
    <property type="taxonomic scope" value="Bacteria"/>
</dbReference>
<dbReference type="Gene3D" id="3.30.2010.10">
    <property type="entry name" value="Metalloproteases ('zincins'), catalytic domain"/>
    <property type="match status" value="1"/>
</dbReference>
<keyword evidence="3 6" id="KW-0378">Hydrolase</keyword>
<keyword evidence="8" id="KW-0472">Membrane</keyword>
<keyword evidence="5 6" id="KW-0482">Metalloprotease</keyword>
<evidence type="ECO:0000256" key="3">
    <source>
        <dbReference type="ARBA" id="ARBA00022801"/>
    </source>
</evidence>
<evidence type="ECO:0000256" key="4">
    <source>
        <dbReference type="ARBA" id="ARBA00022833"/>
    </source>
</evidence>
<evidence type="ECO:0000256" key="8">
    <source>
        <dbReference type="SAM" id="Phobius"/>
    </source>
</evidence>
<feature type="transmembrane region" description="Helical" evidence="8">
    <location>
        <begin position="88"/>
        <end position="110"/>
    </location>
</feature>
<evidence type="ECO:0000256" key="6">
    <source>
        <dbReference type="RuleBase" id="RU003983"/>
    </source>
</evidence>
<accession>F8B6C3</accession>
<evidence type="ECO:0000256" key="7">
    <source>
        <dbReference type="SAM" id="MobiDB-lite"/>
    </source>
</evidence>
<dbReference type="KEGG" id="fsy:FsymDg_0569"/>
<feature type="transmembrane region" description="Helical" evidence="8">
    <location>
        <begin position="6"/>
        <end position="23"/>
    </location>
</feature>
<gene>
    <name evidence="10" type="ordered locus">FsymDg_0569</name>
</gene>
<dbReference type="AlphaFoldDB" id="F8B6C3"/>
<dbReference type="InterPro" id="IPR001915">
    <property type="entry name" value="Peptidase_M48"/>
</dbReference>
<organism evidence="10 11">
    <name type="scientific">Candidatus Protofrankia datiscae</name>
    <dbReference type="NCBI Taxonomy" id="2716812"/>
    <lineage>
        <taxon>Bacteria</taxon>
        <taxon>Bacillati</taxon>
        <taxon>Actinomycetota</taxon>
        <taxon>Actinomycetes</taxon>
        <taxon>Frankiales</taxon>
        <taxon>Frankiaceae</taxon>
        <taxon>Protofrankia</taxon>
    </lineage>
</organism>
<keyword evidence="8" id="KW-0812">Transmembrane</keyword>
<dbReference type="PANTHER" id="PTHR34978:SF3">
    <property type="entry name" value="SLR0241 PROTEIN"/>
    <property type="match status" value="1"/>
</dbReference>
<proteinExistence type="inferred from homology"/>
<evidence type="ECO:0000259" key="9">
    <source>
        <dbReference type="Pfam" id="PF01435"/>
    </source>
</evidence>
<evidence type="ECO:0000313" key="10">
    <source>
        <dbReference type="EMBL" id="AEH08099.1"/>
    </source>
</evidence>
<dbReference type="Proteomes" id="UP000001549">
    <property type="component" value="Chromosome"/>
</dbReference>
<keyword evidence="11" id="KW-1185">Reference proteome</keyword>
<evidence type="ECO:0000256" key="1">
    <source>
        <dbReference type="ARBA" id="ARBA00022670"/>
    </source>
</evidence>
<dbReference type="PANTHER" id="PTHR34978">
    <property type="entry name" value="POSSIBLE SENSOR-TRANSDUCER PROTEIN BLAR"/>
    <property type="match status" value="1"/>
</dbReference>
<keyword evidence="8" id="KW-1133">Transmembrane helix</keyword>
<keyword evidence="2" id="KW-0479">Metal-binding</keyword>
<dbReference type="STRING" id="656024.FsymDg_0569"/>
<dbReference type="GO" id="GO:0006508">
    <property type="term" value="P:proteolysis"/>
    <property type="evidence" value="ECO:0007669"/>
    <property type="project" value="UniProtKB-KW"/>
</dbReference>
<keyword evidence="1 6" id="KW-0645">Protease</keyword>
<evidence type="ECO:0000313" key="11">
    <source>
        <dbReference type="Proteomes" id="UP000001549"/>
    </source>
</evidence>
<dbReference type="RefSeq" id="WP_013872084.1">
    <property type="nucleotide sequence ID" value="NC_015656.1"/>
</dbReference>
<dbReference type="HOGENOM" id="CLU_056335_1_0_11"/>
<evidence type="ECO:0000256" key="5">
    <source>
        <dbReference type="ARBA" id="ARBA00023049"/>
    </source>
</evidence>
<name>F8B6C3_9ACTN</name>
<reference evidence="10 11" key="1">
    <citation type="submission" date="2011-05" db="EMBL/GenBank/DDBJ databases">
        <title>Complete sequence of chromosome of Frankia symbiont of Datisca glomerata.</title>
        <authorList>
            <consortium name="US DOE Joint Genome Institute"/>
            <person name="Lucas S."/>
            <person name="Han J."/>
            <person name="Lapidus A."/>
            <person name="Cheng J.-F."/>
            <person name="Goodwin L."/>
            <person name="Pitluck S."/>
            <person name="Peters L."/>
            <person name="Mikhailova N."/>
            <person name="Chertkov O."/>
            <person name="Teshima H."/>
            <person name="Han C."/>
            <person name="Tapia R."/>
            <person name="Land M."/>
            <person name="Hauser L."/>
            <person name="Kyrpides N."/>
            <person name="Ivanova N."/>
            <person name="Pagani I."/>
            <person name="Berry A."/>
            <person name="Pawlowski K."/>
            <person name="Persson T."/>
            <person name="Vanden Heuvel B."/>
            <person name="Benson D."/>
            <person name="Woyke T."/>
        </authorList>
    </citation>
    <scope>NUCLEOTIDE SEQUENCE [LARGE SCALE GENOMIC DNA]</scope>
    <source>
        <strain evidence="11">4085684</strain>
    </source>
</reference>